<sequence length="61" mass="7319">MSAPREEVLEKIEKAPFRAWNKRDRRGALRSRRDRRPQWSADRRLSRSLCISQVHGRVFEA</sequence>
<evidence type="ECO:0000313" key="1">
    <source>
        <dbReference type="EMBL" id="KAJ9129302.1"/>
    </source>
</evidence>
<keyword evidence="2" id="KW-1185">Reference proteome</keyword>
<gene>
    <name evidence="1" type="ORF">P3X46_033891</name>
</gene>
<dbReference type="EMBL" id="JARPOI010000170">
    <property type="protein sequence ID" value="KAJ9129302.1"/>
    <property type="molecule type" value="Genomic_DNA"/>
</dbReference>
<dbReference type="Proteomes" id="UP001174677">
    <property type="component" value="Unassembled WGS sequence"/>
</dbReference>
<name>A0ABQ9K9K1_HEVBR</name>
<proteinExistence type="predicted"/>
<organism evidence="1 2">
    <name type="scientific">Hevea brasiliensis</name>
    <name type="common">Para rubber tree</name>
    <name type="synonym">Siphonia brasiliensis</name>
    <dbReference type="NCBI Taxonomy" id="3981"/>
    <lineage>
        <taxon>Eukaryota</taxon>
        <taxon>Viridiplantae</taxon>
        <taxon>Streptophyta</taxon>
        <taxon>Embryophyta</taxon>
        <taxon>Tracheophyta</taxon>
        <taxon>Spermatophyta</taxon>
        <taxon>Magnoliopsida</taxon>
        <taxon>eudicotyledons</taxon>
        <taxon>Gunneridae</taxon>
        <taxon>Pentapetalae</taxon>
        <taxon>rosids</taxon>
        <taxon>fabids</taxon>
        <taxon>Malpighiales</taxon>
        <taxon>Euphorbiaceae</taxon>
        <taxon>Crotonoideae</taxon>
        <taxon>Micrandreae</taxon>
        <taxon>Hevea</taxon>
    </lineage>
</organism>
<comment type="caution">
    <text evidence="1">The sequence shown here is derived from an EMBL/GenBank/DDBJ whole genome shotgun (WGS) entry which is preliminary data.</text>
</comment>
<protein>
    <submittedName>
        <fullName evidence="1">Uncharacterized protein</fullName>
    </submittedName>
</protein>
<evidence type="ECO:0000313" key="2">
    <source>
        <dbReference type="Proteomes" id="UP001174677"/>
    </source>
</evidence>
<accession>A0ABQ9K9K1</accession>
<reference evidence="1 2" key="1">
    <citation type="journal article" date="2023" name="Plant Biotechnol. J.">
        <title>Chromosome-level wild Hevea brasiliensis genome provides new tools for genomic-assisted breeding and valuable loci to elevate rubber yield.</title>
        <authorList>
            <person name="Cheng H."/>
            <person name="Song X."/>
            <person name="Hu Y."/>
            <person name="Wu T."/>
            <person name="Yang Q."/>
            <person name="An Z."/>
            <person name="Feng S."/>
            <person name="Deng Z."/>
            <person name="Wu W."/>
            <person name="Zeng X."/>
            <person name="Tu M."/>
            <person name="Wang X."/>
            <person name="Huang H."/>
        </authorList>
    </citation>
    <scope>NUCLEOTIDE SEQUENCE [LARGE SCALE GENOMIC DNA]</scope>
    <source>
        <strain evidence="1">MT/VB/25A 57/8</strain>
    </source>
</reference>
<feature type="non-terminal residue" evidence="1">
    <location>
        <position position="61"/>
    </location>
</feature>